<reference evidence="9" key="1">
    <citation type="submission" date="2015-04" db="EMBL/GenBank/DDBJ databases">
        <title>Genome sequence of Mycobacterium arupense GUC1.</title>
        <authorList>
            <person name="Greninger A.L."/>
            <person name="Cunningham G."/>
            <person name="Chiu C.Y."/>
            <person name="Miller S."/>
        </authorList>
    </citation>
    <scope>NUCLEOTIDE SEQUENCE [LARGE SCALE GENOMIC DNA]</scope>
    <source>
        <strain evidence="9">GUC1</strain>
    </source>
</reference>
<dbReference type="PATRIC" id="fig|342002.3.peg.3224"/>
<dbReference type="Proteomes" id="UP000034416">
    <property type="component" value="Unassembled WGS sequence"/>
</dbReference>
<dbReference type="Proteomes" id="UP000192327">
    <property type="component" value="Unassembled WGS sequence"/>
</dbReference>
<dbReference type="STRING" id="342002.BST15_12505"/>
<keyword evidence="1 2" id="KW-0663">Pyridoxal phosphate</keyword>
<dbReference type="Proteomes" id="UP000321797">
    <property type="component" value="Unassembled WGS sequence"/>
</dbReference>
<evidence type="ECO:0000256" key="2">
    <source>
        <dbReference type="HAMAP-Rule" id="MF_02087"/>
    </source>
</evidence>
<dbReference type="PIRSF" id="PIRSF004848">
    <property type="entry name" value="YBL036c_PLPDEIII"/>
    <property type="match status" value="1"/>
</dbReference>
<comment type="cofactor">
    <cofactor evidence="3">
        <name>pyridoxal 5'-phosphate</name>
        <dbReference type="ChEBI" id="CHEBI:597326"/>
    </cofactor>
</comment>
<keyword evidence="10" id="KW-1185">Reference proteome</keyword>
<dbReference type="EMBL" id="LASW01000089">
    <property type="protein sequence ID" value="KKB98052.1"/>
    <property type="molecule type" value="Genomic_DNA"/>
</dbReference>
<reference evidence="8 11" key="4">
    <citation type="submission" date="2018-09" db="EMBL/GenBank/DDBJ databases">
        <title>Metagenome Assembled Genomes from an Advanced Water Purification Facility.</title>
        <authorList>
            <person name="Stamps B.W."/>
            <person name="Spear J.R."/>
        </authorList>
    </citation>
    <scope>NUCLEOTIDE SEQUENCE [LARGE SCALE GENOMIC DNA]</scope>
    <source>
        <strain evidence="8">Bin_29_2</strain>
    </source>
</reference>
<evidence type="ECO:0000256" key="1">
    <source>
        <dbReference type="ARBA" id="ARBA00022898"/>
    </source>
</evidence>
<evidence type="ECO:0000256" key="4">
    <source>
        <dbReference type="RuleBase" id="RU004514"/>
    </source>
</evidence>
<dbReference type="InterPro" id="IPR001608">
    <property type="entry name" value="Ala_racemase_N"/>
</dbReference>
<dbReference type="InterPro" id="IPR011078">
    <property type="entry name" value="PyrdxlP_homeostasis"/>
</dbReference>
<dbReference type="AlphaFoldDB" id="A0A0F5MVH7"/>
<reference evidence="7 10" key="3">
    <citation type="submission" date="2016-12" db="EMBL/GenBank/DDBJ databases">
        <title>The new phylogeny of genus Mycobacterium.</title>
        <authorList>
            <person name="Tortoli E."/>
            <person name="Trovato A."/>
            <person name="Cirillo D.M."/>
        </authorList>
    </citation>
    <scope>NUCLEOTIDE SEQUENCE [LARGE SCALE GENOMIC DNA]</scope>
    <source>
        <strain evidence="7 10">DSM 44942</strain>
    </source>
</reference>
<evidence type="ECO:0000313" key="7">
    <source>
        <dbReference type="EMBL" id="OQZ96374.1"/>
    </source>
</evidence>
<comment type="function">
    <text evidence="2">Pyridoxal 5'-phosphate (PLP)-binding protein, which is involved in PLP homeostasis.</text>
</comment>
<dbReference type="RefSeq" id="WP_046190642.1">
    <property type="nucleotide sequence ID" value="NZ_JACKUJ010000018.1"/>
</dbReference>
<name>A0A0F5MVH7_9MYCO</name>
<evidence type="ECO:0000313" key="8">
    <source>
        <dbReference type="EMBL" id="TXI51474.1"/>
    </source>
</evidence>
<dbReference type="NCBIfam" id="TIGR00044">
    <property type="entry name" value="YggS family pyridoxal phosphate-dependent enzyme"/>
    <property type="match status" value="1"/>
</dbReference>
<feature type="modified residue" description="N6-(pyridoxal phosphate)lysine" evidence="2 3">
    <location>
        <position position="37"/>
    </location>
</feature>
<evidence type="ECO:0000313" key="11">
    <source>
        <dbReference type="Proteomes" id="UP000321797"/>
    </source>
</evidence>
<dbReference type="HAMAP" id="MF_02087">
    <property type="entry name" value="PLP_homeostasis"/>
    <property type="match status" value="1"/>
</dbReference>
<dbReference type="PANTHER" id="PTHR10146:SF14">
    <property type="entry name" value="PYRIDOXAL PHOSPHATE HOMEOSTASIS PROTEIN"/>
    <property type="match status" value="1"/>
</dbReference>
<proteinExistence type="inferred from homology"/>
<evidence type="ECO:0000313" key="10">
    <source>
        <dbReference type="Proteomes" id="UP000192327"/>
    </source>
</evidence>
<dbReference type="EMBL" id="MVHH01000024">
    <property type="protein sequence ID" value="OQZ96374.1"/>
    <property type="molecule type" value="Genomic_DNA"/>
</dbReference>
<feature type="domain" description="Alanine racemase N-terminal" evidence="5">
    <location>
        <begin position="29"/>
        <end position="228"/>
    </location>
</feature>
<dbReference type="GO" id="GO:0030170">
    <property type="term" value="F:pyridoxal phosphate binding"/>
    <property type="evidence" value="ECO:0007669"/>
    <property type="project" value="UniProtKB-UniRule"/>
</dbReference>
<sequence length="239" mass="26514">MPETLRQRWELLRERVDEACAAAGRSPDEVDVLPVSKTFAPELIREAVELGLHRFGENKVQEIKDKAEALAGAGIDWVMIGHLQTNKAGVVARLAAEVQSLDRSRLAVTLDRHLRAENRVIDVLVQVKTSDEPSKYGLEPAQLLPFLDELADYPTLRVRGLMTLAINTDDPATVRGCFRRLRQLRDTATTHGHDLPRLSMGMSGDFGLAIAEGATEVRIGTALFGARPYPDSHYWPERG</sequence>
<dbReference type="Gene3D" id="3.20.20.10">
    <property type="entry name" value="Alanine racemase"/>
    <property type="match status" value="1"/>
</dbReference>
<comment type="caution">
    <text evidence="6">The sequence shown here is derived from an EMBL/GenBank/DDBJ whole genome shotgun (WGS) entry which is preliminary data.</text>
</comment>
<protein>
    <recommendedName>
        <fullName evidence="2">Pyridoxal phosphate homeostasis protein</fullName>
        <shortName evidence="2">PLP homeostasis protein</shortName>
    </recommendedName>
</protein>
<dbReference type="Pfam" id="PF01168">
    <property type="entry name" value="Ala_racemase_N"/>
    <property type="match status" value="1"/>
</dbReference>
<evidence type="ECO:0000313" key="6">
    <source>
        <dbReference type="EMBL" id="KKB98052.1"/>
    </source>
</evidence>
<dbReference type="SUPFAM" id="SSF51419">
    <property type="entry name" value="PLP-binding barrel"/>
    <property type="match status" value="1"/>
</dbReference>
<reference evidence="6" key="2">
    <citation type="submission" date="2015-04" db="EMBL/GenBank/DDBJ databases">
        <title>Genome sequence of Mycobacterium arupense strain GUC1.</title>
        <authorList>
            <person name="Greninger A.L."/>
            <person name="Cunningham G."/>
            <person name="Chiu C.Y."/>
            <person name="Miller S."/>
        </authorList>
    </citation>
    <scope>NUCLEOTIDE SEQUENCE</scope>
    <source>
        <strain evidence="6">GUC1</strain>
    </source>
</reference>
<dbReference type="CDD" id="cd00635">
    <property type="entry name" value="PLPDE_III_YBL036c_like"/>
    <property type="match status" value="1"/>
</dbReference>
<organism evidence="6 9">
    <name type="scientific">Mycolicibacter arupensis</name>
    <dbReference type="NCBI Taxonomy" id="342002"/>
    <lineage>
        <taxon>Bacteria</taxon>
        <taxon>Bacillati</taxon>
        <taxon>Actinomycetota</taxon>
        <taxon>Actinomycetes</taxon>
        <taxon>Mycobacteriales</taxon>
        <taxon>Mycobacteriaceae</taxon>
        <taxon>Mycolicibacter</taxon>
    </lineage>
</organism>
<evidence type="ECO:0000259" key="5">
    <source>
        <dbReference type="Pfam" id="PF01168"/>
    </source>
</evidence>
<dbReference type="PANTHER" id="PTHR10146">
    <property type="entry name" value="PROLINE SYNTHETASE CO-TRANSCRIBED BACTERIAL HOMOLOG PROTEIN"/>
    <property type="match status" value="1"/>
</dbReference>
<evidence type="ECO:0000313" key="9">
    <source>
        <dbReference type="Proteomes" id="UP000034416"/>
    </source>
</evidence>
<evidence type="ECO:0000256" key="3">
    <source>
        <dbReference type="PIRSR" id="PIRSR004848-1"/>
    </source>
</evidence>
<dbReference type="OrthoDB" id="9804072at2"/>
<gene>
    <name evidence="7" type="ORF">BST15_12505</name>
    <name evidence="8" type="ORF">E6Q54_20420</name>
    <name evidence="6" type="ORF">WR43_16290</name>
</gene>
<accession>A0A0F5MVH7</accession>
<comment type="similarity">
    <text evidence="2 4">Belongs to the pyridoxal phosphate-binding protein YggS/PROSC family.</text>
</comment>
<dbReference type="EMBL" id="SSGD01000148">
    <property type="protein sequence ID" value="TXI51474.1"/>
    <property type="molecule type" value="Genomic_DNA"/>
</dbReference>
<dbReference type="InterPro" id="IPR029066">
    <property type="entry name" value="PLP-binding_barrel"/>
</dbReference>